<dbReference type="EMBL" id="SRHU01000023">
    <property type="protein sequence ID" value="TFZ40956.1"/>
    <property type="molecule type" value="Genomic_DNA"/>
</dbReference>
<protein>
    <submittedName>
        <fullName evidence="2">MerR family transcriptional regulator</fullName>
    </submittedName>
</protein>
<dbReference type="PROSITE" id="PS50937">
    <property type="entry name" value="HTH_MERR_2"/>
    <property type="match status" value="1"/>
</dbReference>
<dbReference type="KEGG" id="vac:E4Z98_06980"/>
<evidence type="ECO:0000313" key="3">
    <source>
        <dbReference type="EMBL" id="TFZ40956.1"/>
    </source>
</evidence>
<dbReference type="InterPro" id="IPR000551">
    <property type="entry name" value="MerR-type_HTH_dom"/>
</dbReference>
<evidence type="ECO:0000313" key="5">
    <source>
        <dbReference type="Proteomes" id="UP000297725"/>
    </source>
</evidence>
<keyword evidence="4" id="KW-1185">Reference proteome</keyword>
<dbReference type="Proteomes" id="UP000296883">
    <property type="component" value="Chromosome"/>
</dbReference>
<reference evidence="3 5" key="1">
    <citation type="submission" date="2019-03" db="EMBL/GenBank/DDBJ databases">
        <title>Vagococcus sp. was isolated fron gut of Carduelis flavirostris.</title>
        <authorList>
            <person name="Ge Y."/>
        </authorList>
    </citation>
    <scope>NUCLEOTIDE SEQUENCE [LARGE SCALE GENOMIC DNA]</scope>
    <source>
        <strain evidence="3 5">CF-210</strain>
    </source>
</reference>
<proteinExistence type="predicted"/>
<dbReference type="EMBL" id="CP038865">
    <property type="protein sequence ID" value="QCA29068.1"/>
    <property type="molecule type" value="Genomic_DNA"/>
</dbReference>
<dbReference type="OrthoDB" id="9806513at2"/>
<dbReference type="PROSITE" id="PS00552">
    <property type="entry name" value="HTH_MERR_1"/>
    <property type="match status" value="1"/>
</dbReference>
<dbReference type="GO" id="GO:0003677">
    <property type="term" value="F:DNA binding"/>
    <property type="evidence" value="ECO:0007669"/>
    <property type="project" value="InterPro"/>
</dbReference>
<evidence type="ECO:0000259" key="1">
    <source>
        <dbReference type="PROSITE" id="PS50937"/>
    </source>
</evidence>
<dbReference type="Pfam" id="PF13411">
    <property type="entry name" value="MerR_1"/>
    <property type="match status" value="1"/>
</dbReference>
<feature type="domain" description="HTH merR-type" evidence="1">
    <location>
        <begin position="16"/>
        <end position="48"/>
    </location>
</feature>
<dbReference type="GO" id="GO:0006355">
    <property type="term" value="P:regulation of DNA-templated transcription"/>
    <property type="evidence" value="ECO:0007669"/>
    <property type="project" value="InterPro"/>
</dbReference>
<gene>
    <name evidence="3" type="ORF">E4031_06115</name>
    <name evidence="2" type="ORF">E4Z98_06980</name>
</gene>
<dbReference type="CDD" id="cd01105">
    <property type="entry name" value="HTH_GlnR-like"/>
    <property type="match status" value="1"/>
</dbReference>
<organism evidence="2 4">
    <name type="scientific">Vagococcus xieshaowenii</name>
    <dbReference type="NCBI Taxonomy" id="2562451"/>
    <lineage>
        <taxon>Bacteria</taxon>
        <taxon>Bacillati</taxon>
        <taxon>Bacillota</taxon>
        <taxon>Bacilli</taxon>
        <taxon>Lactobacillales</taxon>
        <taxon>Enterococcaceae</taxon>
        <taxon>Vagococcus</taxon>
    </lineage>
</organism>
<evidence type="ECO:0000313" key="4">
    <source>
        <dbReference type="Proteomes" id="UP000296883"/>
    </source>
</evidence>
<dbReference type="InterPro" id="IPR009061">
    <property type="entry name" value="DNA-bd_dom_put_sf"/>
</dbReference>
<evidence type="ECO:0000313" key="2">
    <source>
        <dbReference type="EMBL" id="QCA29068.1"/>
    </source>
</evidence>
<dbReference type="Gene3D" id="1.10.1660.10">
    <property type="match status" value="1"/>
</dbReference>
<sequence length="164" mass="19097">MIGENVRHLLDNNHLVIGIGELSEMTGVTTRQLRYWESKGFIESQQNEHHTARNFSLVNIIKVELIKGFLDEGFTLKKSVEKAHLKMELIGNIKKIFNESFNSAEILEEKYTVISLGMFDPQQEMIYLIRDNDNGEKFYHIQRKEEAFNFSDVMASQTKKRANQ</sequence>
<dbReference type="SMART" id="SM00422">
    <property type="entry name" value="HTH_MERR"/>
    <property type="match status" value="1"/>
</dbReference>
<name>A0A4Z0D7U6_9ENTE</name>
<dbReference type="AlphaFoldDB" id="A0A4Z0D7U6"/>
<dbReference type="SUPFAM" id="SSF46955">
    <property type="entry name" value="Putative DNA-binding domain"/>
    <property type="match status" value="1"/>
</dbReference>
<dbReference type="RefSeq" id="WP_135254561.1">
    <property type="nucleotide sequence ID" value="NZ_CP038865.1"/>
</dbReference>
<accession>A0A7Z1YAC9</accession>
<dbReference type="Proteomes" id="UP000297725">
    <property type="component" value="Unassembled WGS sequence"/>
</dbReference>
<reference evidence="2 4" key="2">
    <citation type="journal article" date="2020" name="Int. J. Syst. Evol. Microbiol.">
        <title>Vagococcus xieshaowenii sp. nov., isolated from snow finch (Montifringilla taczanowskii) cloacal content.</title>
        <authorList>
            <person name="Ge Y."/>
            <person name="Yang J."/>
            <person name="Lai X.H."/>
            <person name="Zhang G."/>
            <person name="Jin D."/>
            <person name="Lu S."/>
            <person name="Wang B."/>
            <person name="Huang Y."/>
            <person name="Huang Y."/>
            <person name="Ren Z."/>
            <person name="Zhang X."/>
            <person name="Xu J."/>
        </authorList>
    </citation>
    <scope>NUCLEOTIDE SEQUENCE [LARGE SCALE GENOMIC DNA]</scope>
    <source>
        <strain evidence="4">personal::cf-49</strain>
        <strain evidence="2">Personal::cf-49</strain>
    </source>
</reference>
<accession>A0A4Z0D7U6</accession>